<sequence>MQRTQSAVQYTEEEEALGRIAKALGHPVRVRILKLLLSESCCFTGQLTDFIPMAQSTVSQHLKVLLDSGLIQGEINPPKVRYCINRENWVKAEGLLKDFFVSPVHDRCECG</sequence>
<dbReference type="AlphaFoldDB" id="A0A5M8IDM1"/>
<evidence type="ECO:0000256" key="2">
    <source>
        <dbReference type="ARBA" id="ARBA00023125"/>
    </source>
</evidence>
<dbReference type="NCBIfam" id="NF033788">
    <property type="entry name" value="HTH_metalloreg"/>
    <property type="match status" value="1"/>
</dbReference>
<evidence type="ECO:0000256" key="1">
    <source>
        <dbReference type="ARBA" id="ARBA00023015"/>
    </source>
</evidence>
<accession>A0A5M8IDM1</accession>
<organism evidence="5 7">
    <name type="scientific">Chlorobium phaeovibrioides</name>
    <dbReference type="NCBI Taxonomy" id="1094"/>
    <lineage>
        <taxon>Bacteria</taxon>
        <taxon>Pseudomonadati</taxon>
        <taxon>Chlorobiota</taxon>
        <taxon>Chlorobiia</taxon>
        <taxon>Chlorobiales</taxon>
        <taxon>Chlorobiaceae</taxon>
        <taxon>Chlorobium/Pelodictyon group</taxon>
        <taxon>Chlorobium</taxon>
    </lineage>
</organism>
<comment type="caution">
    <text evidence="5">The sequence shown here is derived from an EMBL/GenBank/DDBJ whole genome shotgun (WGS) entry which is preliminary data.</text>
</comment>
<evidence type="ECO:0000256" key="3">
    <source>
        <dbReference type="ARBA" id="ARBA00023163"/>
    </source>
</evidence>
<name>A0A5M8IDM1_CHLPH</name>
<dbReference type="PROSITE" id="PS50987">
    <property type="entry name" value="HTH_ARSR_2"/>
    <property type="match status" value="1"/>
</dbReference>
<feature type="domain" description="HTH arsR-type" evidence="4">
    <location>
        <begin position="9"/>
        <end position="107"/>
    </location>
</feature>
<dbReference type="PANTHER" id="PTHR33154:SF15">
    <property type="entry name" value="REGULATORY PROTEIN ARSR"/>
    <property type="match status" value="1"/>
</dbReference>
<evidence type="ECO:0000313" key="7">
    <source>
        <dbReference type="Proteomes" id="UP000327458"/>
    </source>
</evidence>
<dbReference type="RefSeq" id="WP_011890724.1">
    <property type="nucleotide sequence ID" value="NZ_CP041698.1"/>
</dbReference>
<dbReference type="PANTHER" id="PTHR33154">
    <property type="entry name" value="TRANSCRIPTIONAL REGULATOR, ARSR FAMILY"/>
    <property type="match status" value="1"/>
</dbReference>
<gene>
    <name evidence="5" type="ORF">FP507_08645</name>
    <name evidence="6" type="ORF">GJ685_01260</name>
</gene>
<dbReference type="Gene3D" id="1.10.10.10">
    <property type="entry name" value="Winged helix-like DNA-binding domain superfamily/Winged helix DNA-binding domain"/>
    <property type="match status" value="1"/>
</dbReference>
<dbReference type="InterPro" id="IPR051081">
    <property type="entry name" value="HTH_MetalResp_TranReg"/>
</dbReference>
<dbReference type="SMART" id="SM00418">
    <property type="entry name" value="HTH_ARSR"/>
    <property type="match status" value="1"/>
</dbReference>
<dbReference type="GO" id="GO:0003677">
    <property type="term" value="F:DNA binding"/>
    <property type="evidence" value="ECO:0007669"/>
    <property type="project" value="UniProtKB-KW"/>
</dbReference>
<dbReference type="PRINTS" id="PR00778">
    <property type="entry name" value="HTHARSR"/>
</dbReference>
<dbReference type="GO" id="GO:0003700">
    <property type="term" value="F:DNA-binding transcription factor activity"/>
    <property type="evidence" value="ECO:0007669"/>
    <property type="project" value="InterPro"/>
</dbReference>
<dbReference type="CDD" id="cd00090">
    <property type="entry name" value="HTH_ARSR"/>
    <property type="match status" value="1"/>
</dbReference>
<dbReference type="EMBL" id="VMRG01000001">
    <property type="protein sequence ID" value="KAA6233097.1"/>
    <property type="molecule type" value="Genomic_DNA"/>
</dbReference>
<reference evidence="6 8" key="2">
    <citation type="submission" date="2019-11" db="EMBL/GenBank/DDBJ databases">
        <title>Green- and brown-colored morphotypes of Chlorobia in the stratified aquatic ecosystems of Kandalaksha Gulf (White Sea): A model for study of the accessory genome evolution.</title>
        <authorList>
            <person name="Grouzdev D.S."/>
        </authorList>
    </citation>
    <scope>NUCLEOTIDE SEQUENCE [LARGE SCALE GENOMIC DNA]</scope>
    <source>
        <strain evidence="6 8">ZM</strain>
    </source>
</reference>
<reference evidence="5 7" key="1">
    <citation type="submission" date="2019-07" db="EMBL/GenBank/DDBJ databases">
        <title>Draft genome Sequence of Chlorobium phaeovibrioides sp. strain PhvTcv-s14, from the Phylum Chlorobi.</title>
        <authorList>
            <person name="Babenko V."/>
            <person name="Boldyreva D."/>
            <person name="Kanygina A."/>
            <person name="Selezneva O."/>
            <person name="Akopiyan T."/>
            <person name="Lunina O."/>
        </authorList>
    </citation>
    <scope>NUCLEOTIDE SEQUENCE [LARGE SCALE GENOMIC DNA]</scope>
    <source>
        <strain evidence="5 7">GrTcv12</strain>
    </source>
</reference>
<evidence type="ECO:0000313" key="8">
    <source>
        <dbReference type="Proteomes" id="UP000489351"/>
    </source>
</evidence>
<dbReference type="Proteomes" id="UP000327458">
    <property type="component" value="Unassembled WGS sequence"/>
</dbReference>
<dbReference type="InterPro" id="IPR036388">
    <property type="entry name" value="WH-like_DNA-bd_sf"/>
</dbReference>
<proteinExistence type="predicted"/>
<dbReference type="Proteomes" id="UP000489351">
    <property type="component" value="Unassembled WGS sequence"/>
</dbReference>
<keyword evidence="2" id="KW-0238">DNA-binding</keyword>
<dbReference type="OMA" id="ACICNDL"/>
<dbReference type="InterPro" id="IPR001845">
    <property type="entry name" value="HTH_ArsR_DNA-bd_dom"/>
</dbReference>
<dbReference type="EMBL" id="WUBZ01000002">
    <property type="protein sequence ID" value="MWV53691.1"/>
    <property type="molecule type" value="Genomic_DNA"/>
</dbReference>
<keyword evidence="1" id="KW-0805">Transcription regulation</keyword>
<evidence type="ECO:0000259" key="4">
    <source>
        <dbReference type="PROSITE" id="PS50987"/>
    </source>
</evidence>
<dbReference type="Pfam" id="PF01022">
    <property type="entry name" value="HTH_5"/>
    <property type="match status" value="1"/>
</dbReference>
<evidence type="ECO:0000313" key="5">
    <source>
        <dbReference type="EMBL" id="KAA6233097.1"/>
    </source>
</evidence>
<protein>
    <submittedName>
        <fullName evidence="6">Metalloregulator ArsR/SmtB family transcription factor</fullName>
    </submittedName>
    <submittedName>
        <fullName evidence="5">Winged helix-turn-helix transcriptional regulator</fullName>
    </submittedName>
</protein>
<dbReference type="InterPro" id="IPR036390">
    <property type="entry name" value="WH_DNA-bd_sf"/>
</dbReference>
<dbReference type="SUPFAM" id="SSF46785">
    <property type="entry name" value="Winged helix' DNA-binding domain"/>
    <property type="match status" value="1"/>
</dbReference>
<dbReference type="InterPro" id="IPR011991">
    <property type="entry name" value="ArsR-like_HTH"/>
</dbReference>
<keyword evidence="8" id="KW-1185">Reference proteome</keyword>
<evidence type="ECO:0000313" key="6">
    <source>
        <dbReference type="EMBL" id="MWV53691.1"/>
    </source>
</evidence>
<keyword evidence="3" id="KW-0804">Transcription</keyword>